<keyword evidence="5 7" id="KW-0012">Acyltransferase</keyword>
<dbReference type="RefSeq" id="XP_027612273.1">
    <property type="nucleotide sequence ID" value="XM_027756472.1"/>
</dbReference>
<evidence type="ECO:0000256" key="3">
    <source>
        <dbReference type="ARBA" id="ARBA00022694"/>
    </source>
</evidence>
<dbReference type="GO" id="GO:0061711">
    <property type="term" value="F:tRNA N(6)-L-threonylcarbamoyladenine synthase activity"/>
    <property type="evidence" value="ECO:0007669"/>
    <property type="project" value="UniProtKB-EC"/>
</dbReference>
<dbReference type="PANTHER" id="PTHR11735">
    <property type="entry name" value="TRNA N6-ADENOSINE THREONYLCARBAMOYLTRANSFERASE"/>
    <property type="match status" value="1"/>
</dbReference>
<gene>
    <name evidence="9" type="ORF">SCP_0310870</name>
</gene>
<dbReference type="GO" id="GO:0072670">
    <property type="term" value="P:mitochondrial tRNA threonylcarbamoyladenosine modification"/>
    <property type="evidence" value="ECO:0007669"/>
    <property type="project" value="TreeGrafter"/>
</dbReference>
<evidence type="ECO:0000313" key="10">
    <source>
        <dbReference type="Proteomes" id="UP000287166"/>
    </source>
</evidence>
<dbReference type="SUPFAM" id="SSF53067">
    <property type="entry name" value="Actin-like ATPase domain"/>
    <property type="match status" value="2"/>
</dbReference>
<dbReference type="AlphaFoldDB" id="A0A401GGP8"/>
<comment type="subcellular location">
    <subcellularLocation>
        <location evidence="7">Mitochondrion</location>
    </subcellularLocation>
</comment>
<dbReference type="Proteomes" id="UP000287166">
    <property type="component" value="Unassembled WGS sequence"/>
</dbReference>
<dbReference type="HAMAP" id="MF_01445">
    <property type="entry name" value="TsaD"/>
    <property type="match status" value="1"/>
</dbReference>
<keyword evidence="2 7" id="KW-0808">Transferase</keyword>
<keyword evidence="7" id="KW-0496">Mitochondrion</keyword>
<feature type="domain" description="Gcp-like" evidence="8">
    <location>
        <begin position="49"/>
        <end position="355"/>
    </location>
</feature>
<dbReference type="InterPro" id="IPR017861">
    <property type="entry name" value="KAE1/TsaD"/>
</dbReference>
<name>A0A401GGP8_9APHY</name>
<comment type="subunit">
    <text evidence="7">Homodimer.</text>
</comment>
<dbReference type="InterPro" id="IPR043129">
    <property type="entry name" value="ATPase_NBD"/>
</dbReference>
<dbReference type="EC" id="2.3.1.234" evidence="1"/>
<dbReference type="PRINTS" id="PR00789">
    <property type="entry name" value="OSIALOPTASE"/>
</dbReference>
<evidence type="ECO:0000259" key="8">
    <source>
        <dbReference type="Pfam" id="PF00814"/>
    </source>
</evidence>
<comment type="catalytic activity">
    <reaction evidence="6 7">
        <text>L-threonylcarbamoyladenylate + adenosine(37) in tRNA = N(6)-L-threonylcarbamoyladenosine(37) in tRNA + AMP + H(+)</text>
        <dbReference type="Rhea" id="RHEA:37059"/>
        <dbReference type="Rhea" id="RHEA-COMP:10162"/>
        <dbReference type="Rhea" id="RHEA-COMP:10163"/>
        <dbReference type="ChEBI" id="CHEBI:15378"/>
        <dbReference type="ChEBI" id="CHEBI:73682"/>
        <dbReference type="ChEBI" id="CHEBI:74411"/>
        <dbReference type="ChEBI" id="CHEBI:74418"/>
        <dbReference type="ChEBI" id="CHEBI:456215"/>
        <dbReference type="EC" id="2.3.1.234"/>
    </reaction>
</comment>
<evidence type="ECO:0000256" key="7">
    <source>
        <dbReference type="HAMAP-Rule" id="MF_03179"/>
    </source>
</evidence>
<comment type="function">
    <text evidence="7">Required for the formation of a threonylcarbamoyl group on adenosine at position 37 (t(6)A37) in mitochondrial tRNAs that read codons beginning with adenine. Probably involved in the transfer of the threonylcarbamoyl moiety of threonylcarbamoyl-AMP (TC-AMP) to the N6 group of A37. Involved in mitochondrial genome maintenance.</text>
</comment>
<keyword evidence="10" id="KW-1185">Reference proteome</keyword>
<dbReference type="InterPro" id="IPR000905">
    <property type="entry name" value="Gcp-like_dom"/>
</dbReference>
<dbReference type="Pfam" id="PF00814">
    <property type="entry name" value="TsaD"/>
    <property type="match status" value="1"/>
</dbReference>
<dbReference type="CDD" id="cd24134">
    <property type="entry name" value="ASKHA_NBD_OSGEPL1_QRI7_euk"/>
    <property type="match status" value="1"/>
</dbReference>
<keyword evidence="4 7" id="KW-0479">Metal-binding</keyword>
<dbReference type="InterPro" id="IPR022450">
    <property type="entry name" value="TsaD"/>
</dbReference>
<organism evidence="9 10">
    <name type="scientific">Sparassis crispa</name>
    <dbReference type="NCBI Taxonomy" id="139825"/>
    <lineage>
        <taxon>Eukaryota</taxon>
        <taxon>Fungi</taxon>
        <taxon>Dikarya</taxon>
        <taxon>Basidiomycota</taxon>
        <taxon>Agaricomycotina</taxon>
        <taxon>Agaricomycetes</taxon>
        <taxon>Polyporales</taxon>
        <taxon>Sparassidaceae</taxon>
        <taxon>Sparassis</taxon>
    </lineage>
</organism>
<evidence type="ECO:0000256" key="2">
    <source>
        <dbReference type="ARBA" id="ARBA00022679"/>
    </source>
</evidence>
<evidence type="ECO:0000256" key="5">
    <source>
        <dbReference type="ARBA" id="ARBA00023315"/>
    </source>
</evidence>
<dbReference type="InterPro" id="IPR017860">
    <property type="entry name" value="Peptidase_M22_CS"/>
</dbReference>
<comment type="similarity">
    <text evidence="7">Belongs to the KAE1 / TsaD family.</text>
</comment>
<dbReference type="PROSITE" id="PS01016">
    <property type="entry name" value="GLYCOPROTEASE"/>
    <property type="match status" value="1"/>
</dbReference>
<evidence type="ECO:0000313" key="9">
    <source>
        <dbReference type="EMBL" id="GBE81360.1"/>
    </source>
</evidence>
<dbReference type="GO" id="GO:0046872">
    <property type="term" value="F:metal ion binding"/>
    <property type="evidence" value="ECO:0007669"/>
    <property type="project" value="UniProtKB-KW"/>
</dbReference>
<comment type="caution">
    <text evidence="9">The sequence shown here is derived from an EMBL/GenBank/DDBJ whole genome shotgun (WGS) entry which is preliminary data.</text>
</comment>
<dbReference type="OrthoDB" id="10259622at2759"/>
<dbReference type="GeneID" id="38778277"/>
<evidence type="ECO:0000256" key="1">
    <source>
        <dbReference type="ARBA" id="ARBA00012156"/>
    </source>
</evidence>
<sequence length="398" mass="42488">MFGRARRCLRLLAPSHRVYTRQEGRDFTVLAVESSADDTCAAIVTSDRQILSNVVVRQDSFHAPYGGIHPYVAIEAHQLNMPGAVQQALAEANMAVTGVDGIAFTRGPGIGGCLSVGSNAAKTLAAALNKPLVGVHHMQAHALTPFLTTPLESLPEYPFLTLLVSGGHTLLLLATTPTTFHTLATALDESIGRAFDKVSRMLKLQWSALGPGAALEQFCLETPDPDADAGEAIPDIPRPMPGRLAFSYTGLHSTVERYLHSRGGTVGAPTRLALARAFQEAAVGQLEDKLALGLEQCRRQGVDIRHVVVSGGVASNAFLRERLRMCLDAASSDVPISLMFPPPSLCTDNAVMIAWASMDRFLAGDTDAYSVALRVKWPIEELAMSASPPGTANDQQSK</sequence>
<dbReference type="PANTHER" id="PTHR11735:SF6">
    <property type="entry name" value="TRNA N6-ADENOSINE THREONYLCARBAMOYLTRANSFERASE, MITOCHONDRIAL"/>
    <property type="match status" value="1"/>
</dbReference>
<dbReference type="NCBIfam" id="TIGR00329">
    <property type="entry name" value="gcp_kae1"/>
    <property type="match status" value="1"/>
</dbReference>
<dbReference type="GO" id="GO:0005739">
    <property type="term" value="C:mitochondrion"/>
    <property type="evidence" value="ECO:0007669"/>
    <property type="project" value="UniProtKB-SubCell"/>
</dbReference>
<dbReference type="Gene3D" id="3.30.420.40">
    <property type="match status" value="2"/>
</dbReference>
<keyword evidence="3 7" id="KW-0819">tRNA processing</keyword>
<dbReference type="FunFam" id="3.30.420.40:FF:000012">
    <property type="entry name" value="tRNA N6-adenosine threonylcarbamoyltransferase"/>
    <property type="match status" value="1"/>
</dbReference>
<dbReference type="EMBL" id="BFAD01000003">
    <property type="protein sequence ID" value="GBE81360.1"/>
    <property type="molecule type" value="Genomic_DNA"/>
</dbReference>
<reference evidence="9 10" key="1">
    <citation type="journal article" date="2018" name="Sci. Rep.">
        <title>Genome sequence of the cauliflower mushroom Sparassis crispa (Hanabiratake) and its association with beneficial usage.</title>
        <authorList>
            <person name="Kiyama R."/>
            <person name="Furutani Y."/>
            <person name="Kawaguchi K."/>
            <person name="Nakanishi T."/>
        </authorList>
    </citation>
    <scope>NUCLEOTIDE SEQUENCE [LARGE SCALE GENOMIC DNA]</scope>
</reference>
<proteinExistence type="inferred from homology"/>
<dbReference type="InParanoid" id="A0A401GGP8"/>
<dbReference type="STRING" id="139825.A0A401GGP8"/>
<protein>
    <recommendedName>
        <fullName evidence="1">N(6)-L-threonylcarbamoyladenine synthase</fullName>
        <ecNumber evidence="1">2.3.1.234</ecNumber>
    </recommendedName>
</protein>
<evidence type="ECO:0000256" key="6">
    <source>
        <dbReference type="ARBA" id="ARBA00048117"/>
    </source>
</evidence>
<accession>A0A401GGP8</accession>
<comment type="cofactor">
    <cofactor evidence="7">
        <name>a divalent metal cation</name>
        <dbReference type="ChEBI" id="CHEBI:60240"/>
    </cofactor>
    <text evidence="7">Binds 1 divalent metal cation per subunit.</text>
</comment>
<evidence type="ECO:0000256" key="4">
    <source>
        <dbReference type="ARBA" id="ARBA00022723"/>
    </source>
</evidence>
<dbReference type="FunCoup" id="A0A401GGP8">
    <property type="interactions" value="363"/>
</dbReference>